<organism evidence="2 3">
    <name type="scientific">Yoonia phaeophyticola</name>
    <dbReference type="NCBI Taxonomy" id="3137369"/>
    <lineage>
        <taxon>Bacteria</taxon>
        <taxon>Pseudomonadati</taxon>
        <taxon>Pseudomonadota</taxon>
        <taxon>Alphaproteobacteria</taxon>
        <taxon>Rhodobacterales</taxon>
        <taxon>Paracoccaceae</taxon>
        <taxon>Yoonia</taxon>
    </lineage>
</organism>
<dbReference type="Proteomes" id="UP001440612">
    <property type="component" value="Chromosome"/>
</dbReference>
<keyword evidence="3" id="KW-1185">Reference proteome</keyword>
<protein>
    <recommendedName>
        <fullName evidence="4">Lipoprotein</fullName>
    </recommendedName>
</protein>
<evidence type="ECO:0000256" key="1">
    <source>
        <dbReference type="SAM" id="SignalP"/>
    </source>
</evidence>
<proteinExistence type="predicted"/>
<keyword evidence="1" id="KW-0732">Signal</keyword>
<evidence type="ECO:0008006" key="4">
    <source>
        <dbReference type="Google" id="ProtNLM"/>
    </source>
</evidence>
<sequence>MPSILRKAVGLLCIIPTVAAAQSSAALRACHGVDFDPSDDAPFIIFSAHSYPAVAEKMDRDFDTEDLPDLLALGKFSSFAIHDAFVPLLMVPCSYEAYDATGCRTNFLFGASQKVEDVTRTGERLSFTLIDEEDGVVNTIVVGNRSYDDMTLTSTKGGTVTTSSWSRAGDGTETYEGNGGDGNVIRYTERSDCSGEGYIAEAENGVVRRTFDASWTSTKEATFTLTYEMCNFVDGTDCVSGSF</sequence>
<name>A0ABZ2V8C5_9RHOB</name>
<evidence type="ECO:0000313" key="3">
    <source>
        <dbReference type="Proteomes" id="UP001440612"/>
    </source>
</evidence>
<feature type="chain" id="PRO_5045467688" description="Lipoprotein" evidence="1">
    <location>
        <begin position="22"/>
        <end position="243"/>
    </location>
</feature>
<evidence type="ECO:0000313" key="2">
    <source>
        <dbReference type="EMBL" id="WZC50425.1"/>
    </source>
</evidence>
<accession>A0ABZ2V8C5</accession>
<dbReference type="RefSeq" id="WP_341368527.1">
    <property type="nucleotide sequence ID" value="NZ_CP150951.2"/>
</dbReference>
<feature type="signal peptide" evidence="1">
    <location>
        <begin position="1"/>
        <end position="21"/>
    </location>
</feature>
<reference evidence="3" key="1">
    <citation type="submission" date="2024-04" db="EMBL/GenBank/DDBJ databases">
        <title>Phylogenomic analyses of a clade within the roseobacter group suggest taxonomic reassignments of species of the genera Aestuariivita, Citreicella, Loktanella, Nautella, Pelagibaca, Ruegeria, Thalassobius, Thiobacimonas and Tropicibacter, and the proposal o.</title>
        <authorList>
            <person name="Jeon C.O."/>
        </authorList>
    </citation>
    <scope>NUCLEOTIDE SEQUENCE [LARGE SCALE GENOMIC DNA]</scope>
    <source>
        <strain evidence="3">BS5-3</strain>
    </source>
</reference>
<gene>
    <name evidence="2" type="ORF">AABB29_07280</name>
</gene>
<dbReference type="EMBL" id="CP150951">
    <property type="protein sequence ID" value="WZC50425.1"/>
    <property type="molecule type" value="Genomic_DNA"/>
</dbReference>